<dbReference type="EMBL" id="MH752385">
    <property type="protein sequence ID" value="AYD80913.1"/>
    <property type="molecule type" value="Genomic_DNA"/>
</dbReference>
<reference evidence="2" key="1">
    <citation type="submission" date="2018-08" db="EMBL/GenBank/DDBJ databases">
        <authorList>
            <person name="Showalter R."/>
            <person name="Adat I."/>
            <person name="Raab R."/>
            <person name="Temple L."/>
        </authorList>
    </citation>
    <scope>NUCLEOTIDE SEQUENCE [LARGE SCALE GENOMIC DNA]</scope>
</reference>
<organism evidence="1 2">
    <name type="scientific">Bacillus phage Ray17</name>
    <dbReference type="NCBI Taxonomy" id="2315627"/>
    <lineage>
        <taxon>Viruses</taxon>
        <taxon>Duplodnaviria</taxon>
        <taxon>Heunggongvirae</taxon>
        <taxon>Uroviricota</taxon>
        <taxon>Caudoviricetes</taxon>
        <taxon>Trautnerviridae</taxon>
        <taxon>Polsinellivirinae</taxon>
        <taxon>Splendidredvirus</taxon>
        <taxon>Splendidredvirus ray17</taxon>
    </lineage>
</organism>
<keyword evidence="2" id="KW-1185">Reference proteome</keyword>
<accession>A0A386K726</accession>
<sequence length="94" mass="10935">MKFYEIRDPYYALIKAEDKAEAEKVYNEMVAYTTGEDEIEDFQEDEIKEVSRDYALVIFSQIQDHDGTCAGYDFIKGMFNDPDIKLLKMDGSLL</sequence>
<dbReference type="Proteomes" id="UP000281415">
    <property type="component" value="Segment"/>
</dbReference>
<proteinExistence type="predicted"/>
<evidence type="ECO:0000313" key="2">
    <source>
        <dbReference type="Proteomes" id="UP000281415"/>
    </source>
</evidence>
<name>A0A386K726_9CAUD</name>
<protein>
    <submittedName>
        <fullName evidence="1">Uncharacterized protein</fullName>
    </submittedName>
</protein>
<gene>
    <name evidence="1" type="ORF">Ray17_12</name>
</gene>
<evidence type="ECO:0000313" key="1">
    <source>
        <dbReference type="EMBL" id="AYD80913.1"/>
    </source>
</evidence>